<evidence type="ECO:0000256" key="3">
    <source>
        <dbReference type="ARBA" id="ARBA00022840"/>
    </source>
</evidence>
<feature type="compositionally biased region" description="Low complexity" evidence="4">
    <location>
        <begin position="412"/>
        <end position="423"/>
    </location>
</feature>
<organism evidence="5 6">
    <name type="scientific">Actinoallomurus acaciae</name>
    <dbReference type="NCBI Taxonomy" id="502577"/>
    <lineage>
        <taxon>Bacteria</taxon>
        <taxon>Bacillati</taxon>
        <taxon>Actinomycetota</taxon>
        <taxon>Actinomycetes</taxon>
        <taxon>Streptosporangiales</taxon>
        <taxon>Thermomonosporaceae</taxon>
        <taxon>Actinoallomurus</taxon>
    </lineage>
</organism>
<dbReference type="SUPFAM" id="SSF47323">
    <property type="entry name" value="Anticodon-binding domain of a subclass of class I aminoacyl-tRNA synthetases"/>
    <property type="match status" value="1"/>
</dbReference>
<keyword evidence="2" id="KW-0547">Nucleotide-binding</keyword>
<keyword evidence="6" id="KW-1185">Reference proteome</keyword>
<dbReference type="Proteomes" id="UP001589627">
    <property type="component" value="Unassembled WGS sequence"/>
</dbReference>
<dbReference type="Gene3D" id="1.20.120.1910">
    <property type="entry name" value="Cysteine-tRNA ligase, C-terminal anti-codon recognition domain"/>
    <property type="match status" value="1"/>
</dbReference>
<evidence type="ECO:0000313" key="6">
    <source>
        <dbReference type="Proteomes" id="UP001589627"/>
    </source>
</evidence>
<protein>
    <recommendedName>
        <fullName evidence="7">Cysteinyl-tRNA synthetase</fullName>
    </recommendedName>
</protein>
<dbReference type="InterPro" id="IPR009080">
    <property type="entry name" value="tRNAsynth_Ia_anticodon-bd"/>
</dbReference>
<sequence length="423" mass="45176">MGSGETSPTMVRVHRCVVALARPSAAVLLESPYGFQENAADISTRAQGYFARSVDLRVGVPPGLRTAQDPAADRGVAALRSADWVFAGPGSPSYALGLWRGGPVGAALADHARTGRAVLVFASAAACTLGLLSLPVYEVYKAGYPPHWLAGLDVLGRHGLKVAVIPHYDNTEGGTHDTRYCYLGERRLRLIERELPDDAAVLGVDERTAVVIDADNDRVEVHGRGGLTVRRRGGDIVVPTAETIALSELRSLVRGTGRRPARRQADVPERPAPRAATLRDAVLDGEERFKAAERGGEAGTMVQVVLDIETAVAAWAADTEEDEGADWARNVVRSLIVRLGQAAARGFRDPHRLLEPAIQPLVDVRNELRGTGLYGLADRIREALTAAGIELRDTPYGSDWRIRTPRPPGTPPAADGSPADASS</sequence>
<evidence type="ECO:0000256" key="4">
    <source>
        <dbReference type="SAM" id="MobiDB-lite"/>
    </source>
</evidence>
<dbReference type="EMBL" id="JBHLZP010000015">
    <property type="protein sequence ID" value="MFB9831349.1"/>
    <property type="molecule type" value="Genomic_DNA"/>
</dbReference>
<evidence type="ECO:0000313" key="5">
    <source>
        <dbReference type="EMBL" id="MFB9831349.1"/>
    </source>
</evidence>
<reference evidence="5 6" key="1">
    <citation type="submission" date="2024-09" db="EMBL/GenBank/DDBJ databases">
        <authorList>
            <person name="Sun Q."/>
            <person name="Mori K."/>
        </authorList>
    </citation>
    <scope>NUCLEOTIDE SEQUENCE [LARGE SCALE GENOMIC DNA]</scope>
    <source>
        <strain evidence="5 6">TBRC 0563</strain>
    </source>
</reference>
<evidence type="ECO:0008006" key="7">
    <source>
        <dbReference type="Google" id="ProtNLM"/>
    </source>
</evidence>
<dbReference type="Gene3D" id="3.40.50.880">
    <property type="match status" value="1"/>
</dbReference>
<evidence type="ECO:0000256" key="1">
    <source>
        <dbReference type="ARBA" id="ARBA00022598"/>
    </source>
</evidence>
<proteinExistence type="predicted"/>
<accession>A0ABV5YAZ0</accession>
<dbReference type="InterPro" id="IPR029062">
    <property type="entry name" value="Class_I_gatase-like"/>
</dbReference>
<evidence type="ECO:0000256" key="2">
    <source>
        <dbReference type="ARBA" id="ARBA00022741"/>
    </source>
</evidence>
<name>A0ABV5YAZ0_9ACTN</name>
<comment type="caution">
    <text evidence="5">The sequence shown here is derived from an EMBL/GenBank/DDBJ whole genome shotgun (WGS) entry which is preliminary data.</text>
</comment>
<gene>
    <name evidence="5" type="ORF">ACFFNX_04015</name>
</gene>
<feature type="region of interest" description="Disordered" evidence="4">
    <location>
        <begin position="396"/>
        <end position="423"/>
    </location>
</feature>
<keyword evidence="1" id="KW-0436">Ligase</keyword>
<keyword evidence="3" id="KW-0067">ATP-binding</keyword>